<keyword evidence="1" id="KW-0812">Transmembrane</keyword>
<evidence type="ECO:0000256" key="1">
    <source>
        <dbReference type="SAM" id="Phobius"/>
    </source>
</evidence>
<keyword evidence="3" id="KW-1185">Reference proteome</keyword>
<proteinExistence type="predicted"/>
<name>A0A9N9IK12_9GLOM</name>
<feature type="transmembrane region" description="Helical" evidence="1">
    <location>
        <begin position="49"/>
        <end position="71"/>
    </location>
</feature>
<keyword evidence="1" id="KW-0472">Membrane</keyword>
<protein>
    <submittedName>
        <fullName evidence="2">3253_t:CDS:1</fullName>
    </submittedName>
</protein>
<dbReference type="AlphaFoldDB" id="A0A9N9IK12"/>
<accession>A0A9N9IK12</accession>
<dbReference type="Proteomes" id="UP000789405">
    <property type="component" value="Unassembled WGS sequence"/>
</dbReference>
<organism evidence="2 3">
    <name type="scientific">Dentiscutata erythropus</name>
    <dbReference type="NCBI Taxonomy" id="1348616"/>
    <lineage>
        <taxon>Eukaryota</taxon>
        <taxon>Fungi</taxon>
        <taxon>Fungi incertae sedis</taxon>
        <taxon>Mucoromycota</taxon>
        <taxon>Glomeromycotina</taxon>
        <taxon>Glomeromycetes</taxon>
        <taxon>Diversisporales</taxon>
        <taxon>Gigasporaceae</taxon>
        <taxon>Dentiscutata</taxon>
    </lineage>
</organism>
<comment type="caution">
    <text evidence="2">The sequence shown here is derived from an EMBL/GenBank/DDBJ whole genome shotgun (WGS) entry which is preliminary data.</text>
</comment>
<sequence length="102" mass="11557">RAFPLRKFDTIASFLVLFTLLSTYALVKTSIHSIGSLLLSPEKIEKSINLYFLEFVVATAAQVALLLNILFMPLKVFEVLVGYPIREKKFVVNFVLGIGTYW</sequence>
<gene>
    <name evidence="2" type="ORF">DERYTH_LOCUS15821</name>
</gene>
<reference evidence="2" key="1">
    <citation type="submission" date="2021-06" db="EMBL/GenBank/DDBJ databases">
        <authorList>
            <person name="Kallberg Y."/>
            <person name="Tangrot J."/>
            <person name="Rosling A."/>
        </authorList>
    </citation>
    <scope>NUCLEOTIDE SEQUENCE</scope>
    <source>
        <strain evidence="2">MA453B</strain>
    </source>
</reference>
<feature type="non-terminal residue" evidence="2">
    <location>
        <position position="1"/>
    </location>
</feature>
<evidence type="ECO:0000313" key="3">
    <source>
        <dbReference type="Proteomes" id="UP000789405"/>
    </source>
</evidence>
<evidence type="ECO:0000313" key="2">
    <source>
        <dbReference type="EMBL" id="CAG8738849.1"/>
    </source>
</evidence>
<dbReference type="EMBL" id="CAJVPY010013152">
    <property type="protein sequence ID" value="CAG8738849.1"/>
    <property type="molecule type" value="Genomic_DNA"/>
</dbReference>
<keyword evidence="1" id="KW-1133">Transmembrane helix</keyword>